<comment type="similarity">
    <text evidence="4 19">In the C-terminal section; belongs to the NnrD/CARKD family.</text>
</comment>
<dbReference type="GO" id="GO:0052855">
    <property type="term" value="F:ADP-dependent NAD(P)H-hydrate dehydratase activity"/>
    <property type="evidence" value="ECO:0007669"/>
    <property type="project" value="UniProtKB-UniRule"/>
</dbReference>
<dbReference type="Proteomes" id="UP000321490">
    <property type="component" value="Unassembled WGS sequence"/>
</dbReference>
<protein>
    <recommendedName>
        <fullName evidence="19">Bifunctional NAD(P)H-hydrate repair enzyme</fullName>
    </recommendedName>
    <alternativeName>
        <fullName evidence="19">Nicotinamide nucleotide repair protein</fullName>
    </alternativeName>
    <domain>
        <recommendedName>
            <fullName evidence="19">ADP-dependent (S)-NAD(P)H-hydrate dehydratase</fullName>
            <ecNumber evidence="19">4.2.1.136</ecNumber>
        </recommendedName>
        <alternativeName>
            <fullName evidence="19">ADP-dependent NAD(P)HX dehydratase</fullName>
        </alternativeName>
    </domain>
    <domain>
        <recommendedName>
            <fullName evidence="19">NAD(P)H-hydrate epimerase</fullName>
            <ecNumber evidence="19">5.1.99.6</ecNumber>
        </recommendedName>
    </domain>
</protein>
<evidence type="ECO:0000259" key="21">
    <source>
        <dbReference type="PROSITE" id="PS51385"/>
    </source>
</evidence>
<gene>
    <name evidence="18" type="primary">nnrE</name>
    <name evidence="17" type="synonym">nnrD</name>
    <name evidence="22" type="ORF">JD78_02864</name>
</gene>
<proteinExistence type="inferred from homology"/>
<evidence type="ECO:0000256" key="8">
    <source>
        <dbReference type="ARBA" id="ARBA00022857"/>
    </source>
</evidence>
<comment type="function">
    <text evidence="18">Catalyzes the epimerization of the S- and R-forms of NAD(P)HX, a damaged form of NAD(P)H that is a result of enzymatic or heat-dependent hydration. This is a prerequisite for the S-specific NAD(P)H-hydrate dehydratase to allow the repair of both epimers of NAD(P)HX.</text>
</comment>
<evidence type="ECO:0000256" key="18">
    <source>
        <dbReference type="HAMAP-Rule" id="MF_01966"/>
    </source>
</evidence>
<dbReference type="InterPro" id="IPR000631">
    <property type="entry name" value="CARKD"/>
</dbReference>
<keyword evidence="22" id="KW-0418">Kinase</keyword>
<feature type="binding site" evidence="18">
    <location>
        <position position="155"/>
    </location>
    <ligand>
        <name>K(+)</name>
        <dbReference type="ChEBI" id="CHEBI:29103"/>
    </ligand>
</feature>
<dbReference type="InterPro" id="IPR030677">
    <property type="entry name" value="Nnr"/>
</dbReference>
<evidence type="ECO:0000313" key="23">
    <source>
        <dbReference type="Proteomes" id="UP000321490"/>
    </source>
</evidence>
<evidence type="ECO:0000256" key="10">
    <source>
        <dbReference type="ARBA" id="ARBA00023027"/>
    </source>
</evidence>
<dbReference type="NCBIfam" id="TIGR00196">
    <property type="entry name" value="yjeF_cterm"/>
    <property type="match status" value="1"/>
</dbReference>
<dbReference type="Pfam" id="PF01256">
    <property type="entry name" value="Carb_kinase"/>
    <property type="match status" value="1"/>
</dbReference>
<evidence type="ECO:0000256" key="19">
    <source>
        <dbReference type="PIRNR" id="PIRNR017184"/>
    </source>
</evidence>
<evidence type="ECO:0000256" key="4">
    <source>
        <dbReference type="ARBA" id="ARBA00009524"/>
    </source>
</evidence>
<dbReference type="GO" id="GO:0110051">
    <property type="term" value="P:metabolite repair"/>
    <property type="evidence" value="ECO:0007669"/>
    <property type="project" value="TreeGrafter"/>
</dbReference>
<dbReference type="HAMAP" id="MF_01966">
    <property type="entry name" value="NADHX_epimerase"/>
    <property type="match status" value="1"/>
</dbReference>
<dbReference type="PIRSF" id="PIRSF017184">
    <property type="entry name" value="Nnr"/>
    <property type="match status" value="1"/>
</dbReference>
<dbReference type="InterPro" id="IPR004443">
    <property type="entry name" value="YjeF_N_dom"/>
</dbReference>
<keyword evidence="6 17" id="KW-0547">Nucleotide-binding</keyword>
<dbReference type="PROSITE" id="PS51385">
    <property type="entry name" value="YJEF_N"/>
    <property type="match status" value="1"/>
</dbReference>
<keyword evidence="11 18" id="KW-0413">Isomerase</keyword>
<dbReference type="Pfam" id="PF03853">
    <property type="entry name" value="YjeF_N"/>
    <property type="match status" value="1"/>
</dbReference>
<dbReference type="PROSITE" id="PS51383">
    <property type="entry name" value="YJEF_C_3"/>
    <property type="match status" value="1"/>
</dbReference>
<dbReference type="OrthoDB" id="9806925at2"/>
<evidence type="ECO:0000256" key="13">
    <source>
        <dbReference type="ARBA" id="ARBA00023268"/>
    </source>
</evidence>
<keyword evidence="5 18" id="KW-0479">Metal-binding</keyword>
<comment type="caution">
    <text evidence="18">Lacks conserved residue(s) required for the propagation of feature annotation.</text>
</comment>
<evidence type="ECO:0000256" key="11">
    <source>
        <dbReference type="ARBA" id="ARBA00023235"/>
    </source>
</evidence>
<dbReference type="InterPro" id="IPR036652">
    <property type="entry name" value="YjeF_N_dom_sf"/>
</dbReference>
<feature type="binding site" evidence="17">
    <location>
        <position position="305"/>
    </location>
    <ligand>
        <name>(6S)-NADPHX</name>
        <dbReference type="ChEBI" id="CHEBI:64076"/>
    </ligand>
</feature>
<dbReference type="SUPFAM" id="SSF53613">
    <property type="entry name" value="Ribokinase-like"/>
    <property type="match status" value="1"/>
</dbReference>
<dbReference type="InterPro" id="IPR029056">
    <property type="entry name" value="Ribokinase-like"/>
</dbReference>
<keyword evidence="23" id="KW-1185">Reference proteome</keyword>
<evidence type="ECO:0000256" key="1">
    <source>
        <dbReference type="ARBA" id="ARBA00000013"/>
    </source>
</evidence>
<reference evidence="22 23" key="1">
    <citation type="submission" date="2019-07" db="EMBL/GenBank/DDBJ databases">
        <title>R&amp;d 2014.</title>
        <authorList>
            <person name="Klenk H.-P."/>
        </authorList>
    </citation>
    <scope>NUCLEOTIDE SEQUENCE [LARGE SCALE GENOMIC DNA]</scope>
    <source>
        <strain evidence="22 23">DSM 45764</strain>
    </source>
</reference>
<dbReference type="HAMAP" id="MF_01965">
    <property type="entry name" value="NADHX_dehydratase"/>
    <property type="match status" value="1"/>
</dbReference>
<keyword evidence="7 17" id="KW-0067">ATP-binding</keyword>
<dbReference type="GO" id="GO:0052856">
    <property type="term" value="F:NAD(P)HX epimerase activity"/>
    <property type="evidence" value="ECO:0007669"/>
    <property type="project" value="UniProtKB-UniRule"/>
</dbReference>
<dbReference type="CDD" id="cd01171">
    <property type="entry name" value="YXKO-related"/>
    <property type="match status" value="1"/>
</dbReference>
<dbReference type="SUPFAM" id="SSF64153">
    <property type="entry name" value="YjeF N-terminal domain-like"/>
    <property type="match status" value="1"/>
</dbReference>
<feature type="binding site" evidence="18">
    <location>
        <position position="152"/>
    </location>
    <ligand>
        <name>(6S)-NADPHX</name>
        <dbReference type="ChEBI" id="CHEBI:64076"/>
    </ligand>
</feature>
<feature type="domain" description="YjeF N-terminal" evidence="21">
    <location>
        <begin position="10"/>
        <end position="209"/>
    </location>
</feature>
<comment type="cofactor">
    <cofactor evidence="17">
        <name>Mg(2+)</name>
        <dbReference type="ChEBI" id="CHEBI:18420"/>
    </cofactor>
</comment>
<feature type="binding site" evidence="17">
    <location>
        <position position="423"/>
    </location>
    <ligand>
        <name>AMP</name>
        <dbReference type="ChEBI" id="CHEBI:456215"/>
    </ligand>
</feature>
<comment type="function">
    <text evidence="17">Catalyzes the dehydration of the S-form of NAD(P)HX at the expense of ADP, which is converted to AMP. Together with NAD(P)HX epimerase, which catalyzes the epimerization of the S- and R-forms, the enzyme allows the repair of both epimers of NAD(P)HX, a damaged form of NAD(P)H that is a result of enzymatic or heat-dependent hydration.</text>
</comment>
<evidence type="ECO:0000313" key="22">
    <source>
        <dbReference type="EMBL" id="TWH74329.1"/>
    </source>
</evidence>
<comment type="function">
    <text evidence="14 19">Bifunctional enzyme that catalyzes the epimerization of the S- and R-forms of NAD(P)HX and the dehydration of the S-form of NAD(P)HX at the expense of ADP, which is converted to AMP. This allows the repair of both epimers of NAD(P)HX, a damaged form of NAD(P)H that is a result of enzymatic or heat-dependent hydration.</text>
</comment>
<dbReference type="PANTHER" id="PTHR12592:SF0">
    <property type="entry name" value="ATP-DEPENDENT (S)-NAD(P)H-HYDRATE DEHYDRATASE"/>
    <property type="match status" value="1"/>
</dbReference>
<sequence length="491" mass="48577">MIGLHTAEQVRTAERALMATLPPGTLMQRAATGLATVCLGLAGRAHGLRVVLLVGAGDNGGDALFAGAQLAGRGAQVTAVLLAPERAHASGLTAFRRAGGRVADDPARSGLDRADLVLDGIVGIGGSGGLRPAAADLAGQAAAGPGLLVAVDLPSGVAADTGEVPGEVFPAQHTVTFGAVKPGLVVGEGRRHAGQVHLVDIGLGPHLGDPAARQLTDADAAARIEPPSPDSDKYSGGVVGVVAGSATYPGAGVLCTGAALRTRPGLVRYAGTAADGVRASWPEAIVTSGRPGDAGRVQAWVVGPGMGTDDDARSVLAEVLATDLPVVVDADGLTMVADAPELVRDRTAPTVLTPHDREFARLFTWAGGSTGIGGDRMAAARRGAAELGCTVLLKGDATVIADAHGTTYVNGTGTPWLATAGTGDVLSGVLGAVLAQTPVTGLPAVEAAAAAAHLHGRAGQLAAADGPLIAGDLVRHLAEAVGRLYRGGAPA</sequence>
<comment type="subunit">
    <text evidence="17">Homotetramer.</text>
</comment>
<keyword evidence="9 18" id="KW-0630">Potassium</keyword>
<dbReference type="EC" id="4.2.1.136" evidence="19"/>
<evidence type="ECO:0000256" key="3">
    <source>
        <dbReference type="ARBA" id="ARBA00006001"/>
    </source>
</evidence>
<dbReference type="EMBL" id="VLKF01000001">
    <property type="protein sequence ID" value="TWH74329.1"/>
    <property type="molecule type" value="Genomic_DNA"/>
</dbReference>
<organism evidence="22 23">
    <name type="scientific">Modestobacter roseus</name>
    <dbReference type="NCBI Taxonomy" id="1181884"/>
    <lineage>
        <taxon>Bacteria</taxon>
        <taxon>Bacillati</taxon>
        <taxon>Actinomycetota</taxon>
        <taxon>Actinomycetes</taxon>
        <taxon>Geodermatophilales</taxon>
        <taxon>Geodermatophilaceae</taxon>
        <taxon>Modestobacter</taxon>
    </lineage>
</organism>
<evidence type="ECO:0000256" key="17">
    <source>
        <dbReference type="HAMAP-Rule" id="MF_01965"/>
    </source>
</evidence>
<keyword evidence="10 17" id="KW-0520">NAD</keyword>
<comment type="similarity">
    <text evidence="18">Belongs to the NnrE/AIBP family.</text>
</comment>
<feature type="domain" description="YjeF C-terminal" evidence="20">
    <location>
        <begin position="216"/>
        <end position="484"/>
    </location>
</feature>
<evidence type="ECO:0000256" key="12">
    <source>
        <dbReference type="ARBA" id="ARBA00023239"/>
    </source>
</evidence>
<comment type="catalytic activity">
    <reaction evidence="16 17 19">
        <text>(6S)-NADPHX + ADP = AMP + phosphate + NADPH + H(+)</text>
        <dbReference type="Rhea" id="RHEA:32235"/>
        <dbReference type="ChEBI" id="CHEBI:15378"/>
        <dbReference type="ChEBI" id="CHEBI:43474"/>
        <dbReference type="ChEBI" id="CHEBI:57783"/>
        <dbReference type="ChEBI" id="CHEBI:64076"/>
        <dbReference type="ChEBI" id="CHEBI:456215"/>
        <dbReference type="ChEBI" id="CHEBI:456216"/>
        <dbReference type="EC" id="4.2.1.136"/>
    </reaction>
</comment>
<keyword evidence="12 17" id="KW-0456">Lyase</keyword>
<dbReference type="AlphaFoldDB" id="A0A562ITH9"/>
<dbReference type="PROSITE" id="PS01050">
    <property type="entry name" value="YJEF_C_2"/>
    <property type="match status" value="1"/>
</dbReference>
<keyword evidence="13" id="KW-0511">Multifunctional enzyme</keyword>
<dbReference type="Gene3D" id="3.40.50.10260">
    <property type="entry name" value="YjeF N-terminal domain"/>
    <property type="match status" value="1"/>
</dbReference>
<evidence type="ECO:0000256" key="7">
    <source>
        <dbReference type="ARBA" id="ARBA00022840"/>
    </source>
</evidence>
<comment type="caution">
    <text evidence="22">The sequence shown here is derived from an EMBL/GenBank/DDBJ whole genome shotgun (WGS) entry which is preliminary data.</text>
</comment>
<feature type="binding site" evidence="18">
    <location>
        <position position="59"/>
    </location>
    <ligand>
        <name>K(+)</name>
        <dbReference type="ChEBI" id="CHEBI:29103"/>
    </ligand>
</feature>
<feature type="binding site" evidence="17">
    <location>
        <position position="355"/>
    </location>
    <ligand>
        <name>(6S)-NADPHX</name>
        <dbReference type="ChEBI" id="CHEBI:64076"/>
    </ligand>
</feature>
<comment type="cofactor">
    <cofactor evidence="18 19">
        <name>K(+)</name>
        <dbReference type="ChEBI" id="CHEBI:29103"/>
    </cofactor>
    <text evidence="18 19">Binds 1 potassium ion per subunit.</text>
</comment>
<comment type="catalytic activity">
    <reaction evidence="2 18 19">
        <text>(6R)-NADPHX = (6S)-NADPHX</text>
        <dbReference type="Rhea" id="RHEA:32227"/>
        <dbReference type="ChEBI" id="CHEBI:64076"/>
        <dbReference type="ChEBI" id="CHEBI:64077"/>
        <dbReference type="EC" id="5.1.99.6"/>
    </reaction>
</comment>
<comment type="catalytic activity">
    <reaction evidence="15 17 19">
        <text>(6S)-NADHX + ADP = AMP + phosphate + NADH + H(+)</text>
        <dbReference type="Rhea" id="RHEA:32223"/>
        <dbReference type="ChEBI" id="CHEBI:15378"/>
        <dbReference type="ChEBI" id="CHEBI:43474"/>
        <dbReference type="ChEBI" id="CHEBI:57945"/>
        <dbReference type="ChEBI" id="CHEBI:64074"/>
        <dbReference type="ChEBI" id="CHEBI:456215"/>
        <dbReference type="ChEBI" id="CHEBI:456216"/>
        <dbReference type="EC" id="4.2.1.136"/>
    </reaction>
</comment>
<evidence type="ECO:0000259" key="20">
    <source>
        <dbReference type="PROSITE" id="PS51383"/>
    </source>
</evidence>
<evidence type="ECO:0000256" key="2">
    <source>
        <dbReference type="ARBA" id="ARBA00000909"/>
    </source>
</evidence>
<dbReference type="InterPro" id="IPR017953">
    <property type="entry name" value="Carbohydrate_kinase_pred_CS"/>
</dbReference>
<comment type="similarity">
    <text evidence="17">Belongs to the NnrD/CARKD family.</text>
</comment>
<evidence type="ECO:0000256" key="15">
    <source>
        <dbReference type="ARBA" id="ARBA00048238"/>
    </source>
</evidence>
<dbReference type="GO" id="GO:0046872">
    <property type="term" value="F:metal ion binding"/>
    <property type="evidence" value="ECO:0007669"/>
    <property type="project" value="UniProtKB-UniRule"/>
</dbReference>
<evidence type="ECO:0000256" key="6">
    <source>
        <dbReference type="ARBA" id="ARBA00022741"/>
    </source>
</evidence>
<evidence type="ECO:0000256" key="9">
    <source>
        <dbReference type="ARBA" id="ARBA00022958"/>
    </source>
</evidence>
<dbReference type="Gene3D" id="3.40.1190.20">
    <property type="match status" value="1"/>
</dbReference>
<feature type="binding site" evidence="17">
    <location>
        <position position="251"/>
    </location>
    <ligand>
        <name>(6S)-NADPHX</name>
        <dbReference type="ChEBI" id="CHEBI:64076"/>
    </ligand>
</feature>
<evidence type="ECO:0000256" key="14">
    <source>
        <dbReference type="ARBA" id="ARBA00025153"/>
    </source>
</evidence>
<dbReference type="RefSeq" id="WP_153359888.1">
    <property type="nucleotide sequence ID" value="NZ_JABGDC010000072.1"/>
</dbReference>
<dbReference type="GO" id="GO:0005524">
    <property type="term" value="F:ATP binding"/>
    <property type="evidence" value="ECO:0007669"/>
    <property type="project" value="UniProtKB-UniRule"/>
</dbReference>
<dbReference type="GO" id="GO:0046496">
    <property type="term" value="P:nicotinamide nucleotide metabolic process"/>
    <property type="evidence" value="ECO:0007669"/>
    <property type="project" value="UniProtKB-UniRule"/>
</dbReference>
<accession>A0A562ITH9</accession>
<feature type="binding site" evidence="18">
    <location>
        <begin position="123"/>
        <end position="129"/>
    </location>
    <ligand>
        <name>(6S)-NADPHX</name>
        <dbReference type="ChEBI" id="CHEBI:64076"/>
    </ligand>
</feature>
<evidence type="ECO:0000256" key="16">
    <source>
        <dbReference type="ARBA" id="ARBA00049209"/>
    </source>
</evidence>
<feature type="binding site" evidence="17">
    <location>
        <position position="424"/>
    </location>
    <ligand>
        <name>(6S)-NADPHX</name>
        <dbReference type="ChEBI" id="CHEBI:64076"/>
    </ligand>
</feature>
<keyword evidence="22" id="KW-0808">Transferase</keyword>
<name>A0A562ITH9_9ACTN</name>
<comment type="similarity">
    <text evidence="3 19">In the N-terminal section; belongs to the NnrE/AIBP family.</text>
</comment>
<comment type="catalytic activity">
    <reaction evidence="1 18 19">
        <text>(6R)-NADHX = (6S)-NADHX</text>
        <dbReference type="Rhea" id="RHEA:32215"/>
        <dbReference type="ChEBI" id="CHEBI:64074"/>
        <dbReference type="ChEBI" id="CHEBI:64075"/>
        <dbReference type="EC" id="5.1.99.6"/>
    </reaction>
</comment>
<feature type="binding site" evidence="17">
    <location>
        <begin position="394"/>
        <end position="398"/>
    </location>
    <ligand>
        <name>AMP</name>
        <dbReference type="ChEBI" id="CHEBI:456215"/>
    </ligand>
</feature>
<keyword evidence="8 17" id="KW-0521">NADP</keyword>
<evidence type="ECO:0000256" key="5">
    <source>
        <dbReference type="ARBA" id="ARBA00022723"/>
    </source>
</evidence>
<feature type="binding site" evidence="18">
    <location>
        <begin position="58"/>
        <end position="62"/>
    </location>
    <ligand>
        <name>(6S)-NADPHX</name>
        <dbReference type="ChEBI" id="CHEBI:64076"/>
    </ligand>
</feature>
<feature type="binding site" evidence="18">
    <location>
        <position position="119"/>
    </location>
    <ligand>
        <name>K(+)</name>
        <dbReference type="ChEBI" id="CHEBI:29103"/>
    </ligand>
</feature>
<dbReference type="EC" id="5.1.99.6" evidence="19"/>
<dbReference type="GO" id="GO:0016301">
    <property type="term" value="F:kinase activity"/>
    <property type="evidence" value="ECO:0007669"/>
    <property type="project" value="UniProtKB-KW"/>
</dbReference>
<dbReference type="PANTHER" id="PTHR12592">
    <property type="entry name" value="ATP-DEPENDENT (S)-NAD(P)H-HYDRATE DEHYDRATASE FAMILY MEMBER"/>
    <property type="match status" value="1"/>
</dbReference>